<sequence length="688" mass="80593">MDLIITEKISLSTPTLCLNMIVKNESKILVRMFDTISKLIDCYCICDTGSTDNTVELIENYFKEKNIPGKVVYEPFKNFAYNRNFAIKSCIGMSDYILLMDADMKLDIKNFDKISLLQADFFTILQGTEAFHYENTRIVKNTGQFEYVGVTHEYINVPPGSIKGTVSKKGLFIVDIGDGGAKGDKFERDIRLLEGGLEEEPNNVRYHFYLANTYHDTGRFEQAIQMYNKRIALGGWDQEIWYSYYRIGSCYEKMGKIKEAVYVWLEGYNFFPDRIENIYEIVKHYRIISKHRLSKMFYDIACNVINKNLNKDSYLFLHNDVYTYKLEYELSIIAAYIGVKNINNQVITVLNNCYDEFVNENLLSNMKFYKYILNPRTTICLSSDFEYNVGSVSKKFWSSSSCIIPHTFTYDFDSSVKDITIDGYMMNVRYVNYYILDNGGYTNYDNHIVSLNKCIFMTKDFKIINEKTKLFELDYNGRLYMGTEDVKIFKDPKTQEVKMIGTGFHSNDKIGIVIGDYDLTKSTLDPVEINPEFGRMDCEKNWVYLNYNDDLAVIYKWYPLTVCNIKTNKRIGEQFLYKTFENAKMPKIFQKVRGSTCGFSHKNEIWFVCHIVSYEAPRHYYHIFVVLDKEMNLLRYTAPFKFGESPIEYCLGLLVEDDRVLVTYSEWDRTTQIAVYDKPYVENILCYK</sequence>
<dbReference type="Pfam" id="PF13431">
    <property type="entry name" value="TPR_17"/>
    <property type="match status" value="1"/>
</dbReference>
<organism evidence="2">
    <name type="scientific">viral metagenome</name>
    <dbReference type="NCBI Taxonomy" id="1070528"/>
    <lineage>
        <taxon>unclassified sequences</taxon>
        <taxon>metagenomes</taxon>
        <taxon>organismal metagenomes</taxon>
    </lineage>
</organism>
<dbReference type="EMBL" id="MN739034">
    <property type="protein sequence ID" value="QHT36259.1"/>
    <property type="molecule type" value="Genomic_DNA"/>
</dbReference>
<dbReference type="SUPFAM" id="SSF53448">
    <property type="entry name" value="Nucleotide-diphospho-sugar transferases"/>
    <property type="match status" value="1"/>
</dbReference>
<evidence type="ECO:0000313" key="2">
    <source>
        <dbReference type="EMBL" id="QHT36259.1"/>
    </source>
</evidence>
<dbReference type="AlphaFoldDB" id="A0A6C0F6R2"/>
<dbReference type="PANTHER" id="PTHR43630">
    <property type="entry name" value="POLY-BETA-1,6-N-ACETYL-D-GLUCOSAMINE SYNTHASE"/>
    <property type="match status" value="1"/>
</dbReference>
<dbReference type="PANTHER" id="PTHR43630:SF2">
    <property type="entry name" value="GLYCOSYLTRANSFERASE"/>
    <property type="match status" value="1"/>
</dbReference>
<dbReference type="InterPro" id="IPR019734">
    <property type="entry name" value="TPR_rpt"/>
</dbReference>
<dbReference type="SUPFAM" id="SSF48452">
    <property type="entry name" value="TPR-like"/>
    <property type="match status" value="1"/>
</dbReference>
<dbReference type="InterPro" id="IPR001173">
    <property type="entry name" value="Glyco_trans_2-like"/>
</dbReference>
<protein>
    <recommendedName>
        <fullName evidence="1">Glycosyltransferase 2-like domain-containing protein</fullName>
    </recommendedName>
</protein>
<dbReference type="Pfam" id="PF00535">
    <property type="entry name" value="Glycos_transf_2"/>
    <property type="match status" value="1"/>
</dbReference>
<dbReference type="Gene3D" id="1.25.40.10">
    <property type="entry name" value="Tetratricopeptide repeat domain"/>
    <property type="match status" value="1"/>
</dbReference>
<dbReference type="InterPro" id="IPR029044">
    <property type="entry name" value="Nucleotide-diphossugar_trans"/>
</dbReference>
<dbReference type="Pfam" id="PF13181">
    <property type="entry name" value="TPR_8"/>
    <property type="match status" value="1"/>
</dbReference>
<dbReference type="SMART" id="SM00028">
    <property type="entry name" value="TPR"/>
    <property type="match status" value="2"/>
</dbReference>
<dbReference type="InterPro" id="IPR011990">
    <property type="entry name" value="TPR-like_helical_dom_sf"/>
</dbReference>
<reference evidence="2" key="1">
    <citation type="journal article" date="2020" name="Nature">
        <title>Giant virus diversity and host interactions through global metagenomics.</title>
        <authorList>
            <person name="Schulz F."/>
            <person name="Roux S."/>
            <person name="Paez-Espino D."/>
            <person name="Jungbluth S."/>
            <person name="Walsh D.A."/>
            <person name="Denef V.J."/>
            <person name="McMahon K.D."/>
            <person name="Konstantinidis K.T."/>
            <person name="Eloe-Fadrosh E.A."/>
            <person name="Kyrpides N.C."/>
            <person name="Woyke T."/>
        </authorList>
    </citation>
    <scope>NUCLEOTIDE SEQUENCE</scope>
    <source>
        <strain evidence="2">GVMAG-M-3300009182-46</strain>
    </source>
</reference>
<name>A0A6C0F6R2_9ZZZZ</name>
<evidence type="ECO:0000259" key="1">
    <source>
        <dbReference type="Pfam" id="PF00535"/>
    </source>
</evidence>
<feature type="domain" description="Glycosyltransferase 2-like" evidence="1">
    <location>
        <begin position="20"/>
        <end position="105"/>
    </location>
</feature>
<accession>A0A6C0F6R2</accession>
<proteinExistence type="predicted"/>
<dbReference type="Gene3D" id="3.90.550.10">
    <property type="entry name" value="Spore Coat Polysaccharide Biosynthesis Protein SpsA, Chain A"/>
    <property type="match status" value="1"/>
</dbReference>